<keyword evidence="2" id="KW-1003">Cell membrane</keyword>
<sequence length="294" mass="32736">MVNVQALETDHLNRLKSLISIKSGTIPHNNQILISPTMAGELHCTIGDTVLLVADNTNDYMSDEVAVVSGIFEETGLASFFGYNAFVPYEMGESIVQLPEGECLELIVNSRGNNDISAQTVDEIKTYLTLMPDSPSIVSWDKTIPLFYSIVQVWQGSGYLIQFIFISFSLIILVSLISLIVYSRKKEFGTLLAIGFSWIKITFMVCAEYLIICFFSVMMSYAVTSLGISLIPKTGIYIASTDMQSALMSEYVLPMLYPINFMYVLGLFAVTTIFAVIISISRIRKYSPVKLIHN</sequence>
<dbReference type="EMBL" id="VSSQ01016192">
    <property type="protein sequence ID" value="MPM57290.1"/>
    <property type="molecule type" value="Genomic_DNA"/>
</dbReference>
<dbReference type="InterPro" id="IPR051447">
    <property type="entry name" value="Lipoprotein-release_system"/>
</dbReference>
<dbReference type="GO" id="GO:0044874">
    <property type="term" value="P:lipoprotein localization to outer membrane"/>
    <property type="evidence" value="ECO:0007669"/>
    <property type="project" value="TreeGrafter"/>
</dbReference>
<comment type="caution">
    <text evidence="8">The sequence shown here is derived from an EMBL/GenBank/DDBJ whole genome shotgun (WGS) entry which is preliminary data.</text>
</comment>
<keyword evidence="3 6" id="KW-0812">Transmembrane</keyword>
<organism evidence="8">
    <name type="scientific">bioreactor metagenome</name>
    <dbReference type="NCBI Taxonomy" id="1076179"/>
    <lineage>
        <taxon>unclassified sequences</taxon>
        <taxon>metagenomes</taxon>
        <taxon>ecological metagenomes</taxon>
    </lineage>
</organism>
<dbReference type="GO" id="GO:0098797">
    <property type="term" value="C:plasma membrane protein complex"/>
    <property type="evidence" value="ECO:0007669"/>
    <property type="project" value="TreeGrafter"/>
</dbReference>
<evidence type="ECO:0000256" key="4">
    <source>
        <dbReference type="ARBA" id="ARBA00022989"/>
    </source>
</evidence>
<evidence type="ECO:0000256" key="3">
    <source>
        <dbReference type="ARBA" id="ARBA00022692"/>
    </source>
</evidence>
<dbReference type="PANTHER" id="PTHR30489:SF0">
    <property type="entry name" value="LIPOPROTEIN-RELEASING SYSTEM TRANSMEMBRANE PROTEIN LOLE"/>
    <property type="match status" value="1"/>
</dbReference>
<dbReference type="AlphaFoldDB" id="A0A645AVV5"/>
<name>A0A645AVV5_9ZZZZ</name>
<gene>
    <name evidence="8" type="ORF">SDC9_104112</name>
</gene>
<protein>
    <recommendedName>
        <fullName evidence="7">ABC3 transporter permease C-terminal domain-containing protein</fullName>
    </recommendedName>
</protein>
<dbReference type="PANTHER" id="PTHR30489">
    <property type="entry name" value="LIPOPROTEIN-RELEASING SYSTEM TRANSMEMBRANE PROTEIN LOLE"/>
    <property type="match status" value="1"/>
</dbReference>
<evidence type="ECO:0000313" key="8">
    <source>
        <dbReference type="EMBL" id="MPM57290.1"/>
    </source>
</evidence>
<dbReference type="InterPro" id="IPR003838">
    <property type="entry name" value="ABC3_permease_C"/>
</dbReference>
<evidence type="ECO:0000256" key="6">
    <source>
        <dbReference type="SAM" id="Phobius"/>
    </source>
</evidence>
<feature type="transmembrane region" description="Helical" evidence="6">
    <location>
        <begin position="159"/>
        <end position="182"/>
    </location>
</feature>
<proteinExistence type="predicted"/>
<evidence type="ECO:0000256" key="1">
    <source>
        <dbReference type="ARBA" id="ARBA00004651"/>
    </source>
</evidence>
<feature type="domain" description="ABC3 transporter permease C-terminal" evidence="7">
    <location>
        <begin position="161"/>
        <end position="288"/>
    </location>
</feature>
<accession>A0A645AVV5</accession>
<dbReference type="Pfam" id="PF02687">
    <property type="entry name" value="FtsX"/>
    <property type="match status" value="1"/>
</dbReference>
<comment type="subcellular location">
    <subcellularLocation>
        <location evidence="1">Cell membrane</location>
        <topology evidence="1">Multi-pass membrane protein</topology>
    </subcellularLocation>
</comment>
<keyword evidence="4 6" id="KW-1133">Transmembrane helix</keyword>
<evidence type="ECO:0000256" key="5">
    <source>
        <dbReference type="ARBA" id="ARBA00023136"/>
    </source>
</evidence>
<evidence type="ECO:0000259" key="7">
    <source>
        <dbReference type="Pfam" id="PF02687"/>
    </source>
</evidence>
<reference evidence="8" key="1">
    <citation type="submission" date="2019-08" db="EMBL/GenBank/DDBJ databases">
        <authorList>
            <person name="Kucharzyk K."/>
            <person name="Murdoch R.W."/>
            <person name="Higgins S."/>
            <person name="Loffler F."/>
        </authorList>
    </citation>
    <scope>NUCLEOTIDE SEQUENCE</scope>
</reference>
<keyword evidence="5 6" id="KW-0472">Membrane</keyword>
<evidence type="ECO:0000256" key="2">
    <source>
        <dbReference type="ARBA" id="ARBA00022475"/>
    </source>
</evidence>
<feature type="transmembrane region" description="Helical" evidence="6">
    <location>
        <begin position="261"/>
        <end position="280"/>
    </location>
</feature>